<dbReference type="HOGENOM" id="CLU_1898058_0_0_1"/>
<name>G0N7G7_CAEBE</name>
<accession>G0N7G7</accession>
<sequence>MKVHYLYTTKFLFKNIAKYMDPNRCESGEEFDQEFLRSPVWRNSKRFVSFDEFLYQNILEQCKHNTEFHVILNEKMKIGQILEMKQIFSRSGLHLLQISNTSLVHEISSLILSLFHDFYLSFFTSLNNPVDIFC</sequence>
<dbReference type="InParanoid" id="G0N7G7"/>
<dbReference type="EMBL" id="GL379847">
    <property type="protein sequence ID" value="EGT54744.1"/>
    <property type="molecule type" value="Genomic_DNA"/>
</dbReference>
<reference evidence="2" key="1">
    <citation type="submission" date="2011-07" db="EMBL/GenBank/DDBJ databases">
        <authorList>
            <consortium name="Caenorhabditis brenneri Sequencing and Analysis Consortium"/>
            <person name="Wilson R.K."/>
        </authorList>
    </citation>
    <scope>NUCLEOTIDE SEQUENCE [LARGE SCALE GENOMIC DNA]</scope>
    <source>
        <strain evidence="2">PB2801</strain>
    </source>
</reference>
<gene>
    <name evidence="1" type="ORF">CAEBREN_14877</name>
</gene>
<evidence type="ECO:0000313" key="2">
    <source>
        <dbReference type="Proteomes" id="UP000008068"/>
    </source>
</evidence>
<protein>
    <submittedName>
        <fullName evidence="1">Uncharacterized protein</fullName>
    </submittedName>
</protein>
<evidence type="ECO:0000313" key="1">
    <source>
        <dbReference type="EMBL" id="EGT54744.1"/>
    </source>
</evidence>
<proteinExistence type="predicted"/>
<keyword evidence="2" id="KW-1185">Reference proteome</keyword>
<dbReference type="Proteomes" id="UP000008068">
    <property type="component" value="Unassembled WGS sequence"/>
</dbReference>
<dbReference type="AlphaFoldDB" id="G0N7G7"/>
<organism evidence="2">
    <name type="scientific">Caenorhabditis brenneri</name>
    <name type="common">Nematode worm</name>
    <dbReference type="NCBI Taxonomy" id="135651"/>
    <lineage>
        <taxon>Eukaryota</taxon>
        <taxon>Metazoa</taxon>
        <taxon>Ecdysozoa</taxon>
        <taxon>Nematoda</taxon>
        <taxon>Chromadorea</taxon>
        <taxon>Rhabditida</taxon>
        <taxon>Rhabditina</taxon>
        <taxon>Rhabditomorpha</taxon>
        <taxon>Rhabditoidea</taxon>
        <taxon>Rhabditidae</taxon>
        <taxon>Peloderinae</taxon>
        <taxon>Caenorhabditis</taxon>
    </lineage>
</organism>